<organism evidence="6 7">
    <name type="scientific">Anaeromyxobacter dehalogenans (strain ATCC BAA-258 / DSM 21875 / 2CP-1)</name>
    <dbReference type="NCBI Taxonomy" id="455488"/>
    <lineage>
        <taxon>Bacteria</taxon>
        <taxon>Pseudomonadati</taxon>
        <taxon>Myxococcota</taxon>
        <taxon>Myxococcia</taxon>
        <taxon>Myxococcales</taxon>
        <taxon>Cystobacterineae</taxon>
        <taxon>Anaeromyxobacteraceae</taxon>
        <taxon>Anaeromyxobacter</taxon>
    </lineage>
</organism>
<keyword evidence="7" id="KW-1185">Reference proteome</keyword>
<dbReference type="RefSeq" id="WP_012633008.1">
    <property type="nucleotide sequence ID" value="NC_011891.1"/>
</dbReference>
<protein>
    <recommendedName>
        <fullName evidence="8">Sulfatase-modifying factor enzyme domain-containing protein</fullName>
    </recommendedName>
</protein>
<dbReference type="InterPro" id="IPR005532">
    <property type="entry name" value="SUMF_dom"/>
</dbReference>
<sequence>MDRILSAWVRDARAQTLGLAASLPADGLLGPRLAIVNPPLWELGHVAWFQERWVLRHATGRPPLRAGADALYDSTAIPHDVRWDLPLPSLEETIGYLREVEAGVLALLERGEADPYFVRLSVFHEDMHWEAMAFSRQTLGWPAPPGLPAAAAGAGPEGDAALPGGTFRLGAAPGDGFVFDNEKWAHPVELRPFRIARAPVTEARFAEFVDDGGYRRSALWSAAGWRWREAQGAEHPAYWEPGAGGWTRREFDRRVPLQADRPVAHVCAHEADAFCRWAGRRLPSEAEWEAAAAAESAPLGAVQRVWEWTASEFLPYPGFVADPYREYSQPWFGTHRVLRGGSFATPPRLLRPTFRNFYTPDRRDPWAGFRTCAA</sequence>
<dbReference type="Proteomes" id="UP000007089">
    <property type="component" value="Chromosome"/>
</dbReference>
<proteinExistence type="predicted"/>
<dbReference type="InterPro" id="IPR024775">
    <property type="entry name" value="DinB-like"/>
</dbReference>
<dbReference type="PANTHER" id="PTHR23150">
    <property type="entry name" value="SULFATASE MODIFYING FACTOR 1, 2"/>
    <property type="match status" value="1"/>
</dbReference>
<comment type="pathway">
    <text evidence="3">Amino-acid biosynthesis; ergothioneine biosynthesis.</text>
</comment>
<feature type="domain" description="Sulfatase-modifying factor enzyme-like" evidence="4">
    <location>
        <begin position="162"/>
        <end position="296"/>
    </location>
</feature>
<dbReference type="EMBL" id="CP001359">
    <property type="protein sequence ID" value="ACL65082.1"/>
    <property type="molecule type" value="Genomic_DNA"/>
</dbReference>
<dbReference type="NCBIfam" id="TIGR04373">
    <property type="entry name" value="egtB_X_signatur"/>
    <property type="match status" value="1"/>
</dbReference>
<dbReference type="InterPro" id="IPR016187">
    <property type="entry name" value="CTDL_fold"/>
</dbReference>
<dbReference type="Pfam" id="PF03781">
    <property type="entry name" value="FGE-sulfatase"/>
    <property type="match status" value="2"/>
</dbReference>
<evidence type="ECO:0000313" key="7">
    <source>
        <dbReference type="Proteomes" id="UP000007089"/>
    </source>
</evidence>
<evidence type="ECO:0000256" key="1">
    <source>
        <dbReference type="ARBA" id="ARBA00023002"/>
    </source>
</evidence>
<keyword evidence="1" id="KW-0560">Oxidoreductase</keyword>
<dbReference type="HOGENOM" id="CLU_012431_9_2_7"/>
<dbReference type="InterPro" id="IPR030809">
    <property type="entry name" value="EgtB_signatur"/>
</dbReference>
<keyword evidence="2" id="KW-0408">Iron</keyword>
<accession>B8J6A1</accession>
<evidence type="ECO:0000259" key="4">
    <source>
        <dbReference type="Pfam" id="PF03781"/>
    </source>
</evidence>
<evidence type="ECO:0000256" key="2">
    <source>
        <dbReference type="ARBA" id="ARBA00023004"/>
    </source>
</evidence>
<evidence type="ECO:0000313" key="6">
    <source>
        <dbReference type="EMBL" id="ACL65082.1"/>
    </source>
</evidence>
<evidence type="ECO:0008006" key="8">
    <source>
        <dbReference type="Google" id="ProtNLM"/>
    </source>
</evidence>
<dbReference type="InterPro" id="IPR051043">
    <property type="entry name" value="Sulfatase_Mod_Factor_Kinase"/>
</dbReference>
<dbReference type="AlphaFoldDB" id="B8J6A1"/>
<dbReference type="NCBIfam" id="NF041186">
    <property type="entry name" value="SenA"/>
    <property type="match status" value="1"/>
</dbReference>
<dbReference type="KEGG" id="acp:A2cp1_1740"/>
<dbReference type="SUPFAM" id="SSF56436">
    <property type="entry name" value="C-type lectin-like"/>
    <property type="match status" value="1"/>
</dbReference>
<name>B8J6A1_ANAD2</name>
<dbReference type="Pfam" id="PF12867">
    <property type="entry name" value="DinB_2"/>
    <property type="match status" value="1"/>
</dbReference>
<evidence type="ECO:0000259" key="5">
    <source>
        <dbReference type="Pfam" id="PF12867"/>
    </source>
</evidence>
<feature type="domain" description="Sulfatase-modifying factor enzyme-like" evidence="4">
    <location>
        <begin position="305"/>
        <end position="371"/>
    </location>
</feature>
<dbReference type="InterPro" id="IPR042095">
    <property type="entry name" value="SUMF_sf"/>
</dbReference>
<dbReference type="SUPFAM" id="SSF109854">
    <property type="entry name" value="DinB/YfiT-like putative metalloenzymes"/>
    <property type="match status" value="1"/>
</dbReference>
<reference evidence="6" key="1">
    <citation type="submission" date="2009-01" db="EMBL/GenBank/DDBJ databases">
        <title>Complete sequence of Anaeromyxobacter dehalogenans 2CP-1.</title>
        <authorList>
            <consortium name="US DOE Joint Genome Institute"/>
            <person name="Lucas S."/>
            <person name="Copeland A."/>
            <person name="Lapidus A."/>
            <person name="Glavina del Rio T."/>
            <person name="Dalin E."/>
            <person name="Tice H."/>
            <person name="Bruce D."/>
            <person name="Goodwin L."/>
            <person name="Pitluck S."/>
            <person name="Saunders E."/>
            <person name="Brettin T."/>
            <person name="Detter J.C."/>
            <person name="Han C."/>
            <person name="Larimer F."/>
            <person name="Land M."/>
            <person name="Hauser L."/>
            <person name="Kyrpides N."/>
            <person name="Ovchinnikova G."/>
            <person name="Beliaev A.S."/>
            <person name="Richardson P."/>
        </authorList>
    </citation>
    <scope>NUCLEOTIDE SEQUENCE</scope>
    <source>
        <strain evidence="6">2CP-1</strain>
    </source>
</reference>
<gene>
    <name evidence="6" type="ordered locus">A2cp1_1740</name>
</gene>
<feature type="domain" description="DinB-like" evidence="5">
    <location>
        <begin position="11"/>
        <end position="114"/>
    </location>
</feature>
<dbReference type="InterPro" id="IPR034660">
    <property type="entry name" value="DinB/YfiT-like"/>
</dbReference>
<evidence type="ECO:0000256" key="3">
    <source>
        <dbReference type="ARBA" id="ARBA00037882"/>
    </source>
</evidence>
<dbReference type="Gene3D" id="3.90.1580.10">
    <property type="entry name" value="paralog of FGE (formylglycine-generating enzyme)"/>
    <property type="match status" value="2"/>
</dbReference>